<evidence type="ECO:0000313" key="3">
    <source>
        <dbReference type="Proteomes" id="UP001153076"/>
    </source>
</evidence>
<dbReference type="PANTHER" id="PTHR33696">
    <property type="entry name" value="T22J18.15-RELATED"/>
    <property type="match status" value="1"/>
</dbReference>
<feature type="region of interest" description="Disordered" evidence="1">
    <location>
        <begin position="1"/>
        <end position="55"/>
    </location>
</feature>
<evidence type="ECO:0000313" key="2">
    <source>
        <dbReference type="EMBL" id="KAJ8445179.1"/>
    </source>
</evidence>
<comment type="caution">
    <text evidence="2">The sequence shown here is derived from an EMBL/GenBank/DDBJ whole genome shotgun (WGS) entry which is preliminary data.</text>
</comment>
<feature type="compositionally biased region" description="Polar residues" evidence="1">
    <location>
        <begin position="101"/>
        <end position="110"/>
    </location>
</feature>
<gene>
    <name evidence="2" type="ORF">Cgig2_029551</name>
</gene>
<name>A0A9Q1KLU4_9CARY</name>
<protein>
    <submittedName>
        <fullName evidence="2">Uncharacterized protein</fullName>
    </submittedName>
</protein>
<organism evidence="2 3">
    <name type="scientific">Carnegiea gigantea</name>
    <dbReference type="NCBI Taxonomy" id="171969"/>
    <lineage>
        <taxon>Eukaryota</taxon>
        <taxon>Viridiplantae</taxon>
        <taxon>Streptophyta</taxon>
        <taxon>Embryophyta</taxon>
        <taxon>Tracheophyta</taxon>
        <taxon>Spermatophyta</taxon>
        <taxon>Magnoliopsida</taxon>
        <taxon>eudicotyledons</taxon>
        <taxon>Gunneridae</taxon>
        <taxon>Pentapetalae</taxon>
        <taxon>Caryophyllales</taxon>
        <taxon>Cactineae</taxon>
        <taxon>Cactaceae</taxon>
        <taxon>Cactoideae</taxon>
        <taxon>Echinocereeae</taxon>
        <taxon>Carnegiea</taxon>
    </lineage>
</organism>
<evidence type="ECO:0000256" key="1">
    <source>
        <dbReference type="SAM" id="MobiDB-lite"/>
    </source>
</evidence>
<dbReference type="PANTHER" id="PTHR33696:SF1">
    <property type="entry name" value="T22J18.15"/>
    <property type="match status" value="1"/>
</dbReference>
<keyword evidence="3" id="KW-1185">Reference proteome</keyword>
<dbReference type="Proteomes" id="UP001153076">
    <property type="component" value="Unassembled WGS sequence"/>
</dbReference>
<dbReference type="OrthoDB" id="1925896at2759"/>
<feature type="compositionally biased region" description="Low complexity" evidence="1">
    <location>
        <begin position="29"/>
        <end position="43"/>
    </location>
</feature>
<dbReference type="AlphaFoldDB" id="A0A9Q1KLU4"/>
<feature type="region of interest" description="Disordered" evidence="1">
    <location>
        <begin position="90"/>
        <end position="114"/>
    </location>
</feature>
<dbReference type="EMBL" id="JAKOGI010000080">
    <property type="protein sequence ID" value="KAJ8445179.1"/>
    <property type="molecule type" value="Genomic_DNA"/>
</dbReference>
<accession>A0A9Q1KLU4</accession>
<sequence>MRSSTEAEVGAASSIFSTPRWPSSRRTHSLSSSSFSSASLDSLPPSPATPLRRYTAGGGRIPFSWESIPGIPKNNQIIAKVPTNIDFPHDHSYLPLPPAAKSSQKSNYENATRRGRERDPFFAALVECSKGGGNDDGDKDVFGSIWKGAMPKPIGRSLFMSCKNASDVAESLVLIPRGGGRRTRRIGYEMTQTKYFSKLSIQLYSVFMD</sequence>
<proteinExistence type="predicted"/>
<reference evidence="2" key="1">
    <citation type="submission" date="2022-04" db="EMBL/GenBank/DDBJ databases">
        <title>Carnegiea gigantea Genome sequencing and assembly v2.</title>
        <authorList>
            <person name="Copetti D."/>
            <person name="Sanderson M.J."/>
            <person name="Burquez A."/>
            <person name="Wojciechowski M.F."/>
        </authorList>
    </citation>
    <scope>NUCLEOTIDE SEQUENCE</scope>
    <source>
        <strain evidence="2">SGP5-SGP5p</strain>
        <tissue evidence="2">Aerial part</tissue>
    </source>
</reference>